<dbReference type="OrthoDB" id="9786503at2"/>
<evidence type="ECO:0000256" key="2">
    <source>
        <dbReference type="ARBA" id="ARBA00022679"/>
    </source>
</evidence>
<feature type="compositionally biased region" description="Basic and acidic residues" evidence="4">
    <location>
        <begin position="1"/>
        <end position="13"/>
    </location>
</feature>
<accession>A0A511DGU1</accession>
<proteinExistence type="predicted"/>
<dbReference type="GO" id="GO:0008168">
    <property type="term" value="F:methyltransferase activity"/>
    <property type="evidence" value="ECO:0007669"/>
    <property type="project" value="UniProtKB-KW"/>
</dbReference>
<dbReference type="RefSeq" id="WP_147108174.1">
    <property type="nucleotide sequence ID" value="NZ_BJVJ01000027.1"/>
</dbReference>
<evidence type="ECO:0000256" key="1">
    <source>
        <dbReference type="ARBA" id="ARBA00022603"/>
    </source>
</evidence>
<dbReference type="PANTHER" id="PTHR43464:SF19">
    <property type="entry name" value="UBIQUINONE BIOSYNTHESIS O-METHYLTRANSFERASE, MITOCHONDRIAL"/>
    <property type="match status" value="1"/>
</dbReference>
<feature type="region of interest" description="Disordered" evidence="4">
    <location>
        <begin position="1"/>
        <end position="26"/>
    </location>
</feature>
<evidence type="ECO:0000259" key="5">
    <source>
        <dbReference type="Pfam" id="PF13649"/>
    </source>
</evidence>
<keyword evidence="1 6" id="KW-0489">Methyltransferase</keyword>
<dbReference type="Pfam" id="PF13649">
    <property type="entry name" value="Methyltransf_25"/>
    <property type="match status" value="1"/>
</dbReference>
<name>A0A511DGU1_9PSEU</name>
<protein>
    <submittedName>
        <fullName evidence="6">SAM-dependent methyltransferase</fullName>
    </submittedName>
</protein>
<dbReference type="PANTHER" id="PTHR43464">
    <property type="entry name" value="METHYLTRANSFERASE"/>
    <property type="match status" value="1"/>
</dbReference>
<dbReference type="InterPro" id="IPR029063">
    <property type="entry name" value="SAM-dependent_MTases_sf"/>
</dbReference>
<reference evidence="6 7" key="1">
    <citation type="submission" date="2019-07" db="EMBL/GenBank/DDBJ databases">
        <title>Whole genome shotgun sequence of Pseudonocardia sulfidoxydans NBRC 16205.</title>
        <authorList>
            <person name="Hosoyama A."/>
            <person name="Uohara A."/>
            <person name="Ohji S."/>
            <person name="Ichikawa N."/>
        </authorList>
    </citation>
    <scope>NUCLEOTIDE SEQUENCE [LARGE SCALE GENOMIC DNA]</scope>
    <source>
        <strain evidence="6 7">NBRC 16205</strain>
    </source>
</reference>
<organism evidence="6 7">
    <name type="scientific">Pseudonocardia sulfidoxydans NBRC 16205</name>
    <dbReference type="NCBI Taxonomy" id="1223511"/>
    <lineage>
        <taxon>Bacteria</taxon>
        <taxon>Bacillati</taxon>
        <taxon>Actinomycetota</taxon>
        <taxon>Actinomycetes</taxon>
        <taxon>Pseudonocardiales</taxon>
        <taxon>Pseudonocardiaceae</taxon>
        <taxon>Pseudonocardia</taxon>
    </lineage>
</organism>
<feature type="region of interest" description="Disordered" evidence="4">
    <location>
        <begin position="166"/>
        <end position="188"/>
    </location>
</feature>
<dbReference type="CDD" id="cd02440">
    <property type="entry name" value="AdoMet_MTases"/>
    <property type="match status" value="1"/>
</dbReference>
<evidence type="ECO:0000313" key="6">
    <source>
        <dbReference type="EMBL" id="GEL24006.1"/>
    </source>
</evidence>
<keyword evidence="2 6" id="KW-0808">Transferase</keyword>
<dbReference type="Gene3D" id="3.40.50.150">
    <property type="entry name" value="Vaccinia Virus protein VP39"/>
    <property type="match status" value="1"/>
</dbReference>
<keyword evidence="7" id="KW-1185">Reference proteome</keyword>
<feature type="domain" description="Methyltransferase" evidence="5">
    <location>
        <begin position="41"/>
        <end position="125"/>
    </location>
</feature>
<dbReference type="SUPFAM" id="SSF53335">
    <property type="entry name" value="S-adenosyl-L-methionine-dependent methyltransferases"/>
    <property type="match status" value="1"/>
</dbReference>
<evidence type="ECO:0000256" key="3">
    <source>
        <dbReference type="ARBA" id="ARBA00022691"/>
    </source>
</evidence>
<sequence>MAVADRDRWDARHAGAGAGAPAPPDALRGREHLLPAGGRALDVACGRGTVAAWLAQQGFDVDAVDVSPVALAAGAALEPRVRWVLADLDTGLPADCAGPYDVVVCQRFRDPRLYPALAAALAPGGLLVLTVLSEVGDEPGPFRAVPGELAFPDLVTLAHEEGNGSATLIASRAPDAAPGSPPAPPAPS</sequence>
<evidence type="ECO:0000256" key="4">
    <source>
        <dbReference type="SAM" id="MobiDB-lite"/>
    </source>
</evidence>
<dbReference type="InterPro" id="IPR041698">
    <property type="entry name" value="Methyltransf_25"/>
</dbReference>
<keyword evidence="3" id="KW-0949">S-adenosyl-L-methionine</keyword>
<gene>
    <name evidence="6" type="ORF">PSU4_29600</name>
</gene>
<dbReference type="AlphaFoldDB" id="A0A511DGU1"/>
<feature type="compositionally biased region" description="Pro residues" evidence="4">
    <location>
        <begin position="179"/>
        <end position="188"/>
    </location>
</feature>
<dbReference type="GO" id="GO:0032259">
    <property type="term" value="P:methylation"/>
    <property type="evidence" value="ECO:0007669"/>
    <property type="project" value="UniProtKB-KW"/>
</dbReference>
<dbReference type="EMBL" id="BJVJ01000027">
    <property type="protein sequence ID" value="GEL24006.1"/>
    <property type="molecule type" value="Genomic_DNA"/>
</dbReference>
<comment type="caution">
    <text evidence="6">The sequence shown here is derived from an EMBL/GenBank/DDBJ whole genome shotgun (WGS) entry which is preliminary data.</text>
</comment>
<evidence type="ECO:0000313" key="7">
    <source>
        <dbReference type="Proteomes" id="UP000321685"/>
    </source>
</evidence>
<dbReference type="Proteomes" id="UP000321685">
    <property type="component" value="Unassembled WGS sequence"/>
</dbReference>